<sequence length="137" mass="15266">MGFKDPPNRSLQVVAGGRERGLKEGAERSCARCQSERDARNEAGENPGEIRTRSCWERVQIIGDRRGVVEGRTYCEESSCALSWLAEIVLVGPSLTPQMWKLNTGAPLLCPLYRNLGRPGDQIRCSFPLLCSFICEH</sequence>
<dbReference type="EMBL" id="CM003532">
    <property type="protein sequence ID" value="RCV25221.1"/>
    <property type="molecule type" value="Genomic_DNA"/>
</dbReference>
<evidence type="ECO:0000256" key="1">
    <source>
        <dbReference type="SAM" id="MobiDB-lite"/>
    </source>
</evidence>
<accession>A0A368R4V1</accession>
<protein>
    <submittedName>
        <fullName evidence="2">Uncharacterized protein</fullName>
    </submittedName>
</protein>
<reference evidence="2" key="1">
    <citation type="journal article" date="2012" name="Nat. Biotechnol.">
        <title>Reference genome sequence of the model plant Setaria.</title>
        <authorList>
            <person name="Bennetzen J.L."/>
            <person name="Schmutz J."/>
            <person name="Wang H."/>
            <person name="Percifield R."/>
            <person name="Hawkins J."/>
            <person name="Pontaroli A.C."/>
            <person name="Estep M."/>
            <person name="Feng L."/>
            <person name="Vaughn J.N."/>
            <person name="Grimwood J."/>
            <person name="Jenkins J."/>
            <person name="Barry K."/>
            <person name="Lindquist E."/>
            <person name="Hellsten U."/>
            <person name="Deshpande S."/>
            <person name="Wang X."/>
            <person name="Wu X."/>
            <person name="Mitros T."/>
            <person name="Triplett J."/>
            <person name="Yang X."/>
            <person name="Ye C.Y."/>
            <person name="Mauro-Herrera M."/>
            <person name="Wang L."/>
            <person name="Li P."/>
            <person name="Sharma M."/>
            <person name="Sharma R."/>
            <person name="Ronald P.C."/>
            <person name="Panaud O."/>
            <person name="Kellogg E.A."/>
            <person name="Brutnell T.P."/>
            <person name="Doust A.N."/>
            <person name="Tuskan G.A."/>
            <person name="Rokhsar D."/>
            <person name="Devos K.M."/>
        </authorList>
    </citation>
    <scope>NUCLEOTIDE SEQUENCE [LARGE SCALE GENOMIC DNA]</scope>
    <source>
        <strain evidence="2">Yugu1</strain>
    </source>
</reference>
<evidence type="ECO:0000313" key="2">
    <source>
        <dbReference type="EMBL" id="RCV25221.1"/>
    </source>
</evidence>
<organism evidence="2">
    <name type="scientific">Setaria italica</name>
    <name type="common">Foxtail millet</name>
    <name type="synonym">Panicum italicum</name>
    <dbReference type="NCBI Taxonomy" id="4555"/>
    <lineage>
        <taxon>Eukaryota</taxon>
        <taxon>Viridiplantae</taxon>
        <taxon>Streptophyta</taxon>
        <taxon>Embryophyta</taxon>
        <taxon>Tracheophyta</taxon>
        <taxon>Spermatophyta</taxon>
        <taxon>Magnoliopsida</taxon>
        <taxon>Liliopsida</taxon>
        <taxon>Poales</taxon>
        <taxon>Poaceae</taxon>
        <taxon>PACMAD clade</taxon>
        <taxon>Panicoideae</taxon>
        <taxon>Panicodae</taxon>
        <taxon>Paniceae</taxon>
        <taxon>Cenchrinae</taxon>
        <taxon>Setaria</taxon>
    </lineage>
</organism>
<reference evidence="2" key="2">
    <citation type="submission" date="2015-07" db="EMBL/GenBank/DDBJ databases">
        <authorList>
            <person name="Noorani M."/>
        </authorList>
    </citation>
    <scope>NUCLEOTIDE SEQUENCE</scope>
    <source>
        <strain evidence="2">Yugu1</strain>
    </source>
</reference>
<name>A0A368R4V1_SETIT</name>
<feature type="region of interest" description="Disordered" evidence="1">
    <location>
        <begin position="1"/>
        <end position="22"/>
    </location>
</feature>
<gene>
    <name evidence="2" type="ORF">SETIT_5G148700v2</name>
</gene>
<dbReference type="AlphaFoldDB" id="A0A368R4V1"/>
<proteinExistence type="predicted"/>